<name>A0ABD3F9X9_9STRA</name>
<comment type="function">
    <text evidence="5">Effector that suppresses plant defense responses during pathogen infection.</text>
</comment>
<accession>A0ABD3F9X9</accession>
<keyword evidence="3 5" id="KW-0964">Secreted</keyword>
<dbReference type="InterPro" id="IPR040786">
    <property type="entry name" value="RXLR_WY"/>
</dbReference>
<comment type="domain">
    <text evidence="5">The RxLR-dEER motif acts to carry the protein into the host cell cytoplasm through binding to cell surface phosphatidylinositol-3-phosphate.</text>
</comment>
<comment type="similarity">
    <text evidence="2 5">Belongs to the RxLR effector family.</text>
</comment>
<protein>
    <recommendedName>
        <fullName evidence="5">RxLR effector protein</fullName>
    </recommendedName>
</protein>
<dbReference type="InterPro" id="IPR031825">
    <property type="entry name" value="RXLR"/>
</dbReference>
<evidence type="ECO:0000313" key="8">
    <source>
        <dbReference type="Proteomes" id="UP001632037"/>
    </source>
</evidence>
<feature type="signal peptide" evidence="5">
    <location>
        <begin position="1"/>
        <end position="22"/>
    </location>
</feature>
<sequence length="208" mass="23469">MRVLGAIFSALFLVAGIDVGSALTNSGNSGVAFPVNSRSLAVETVTSKRLLRSYEADSEDESDEERAGQLSVVDEFAAKVMQKLYKNPSDVFKRLKLKYTNLQNNKVFKGWLVYVNKFRETKGVENFPDQQLFNLLQQSQYHQRDLVPLFQSLTHVQGLKDLARTMQLKLFQAATPQTRQLMNKAWLQGLDTSDDVFHIIKLLIVLAG</sequence>
<evidence type="ECO:0000259" key="6">
    <source>
        <dbReference type="Pfam" id="PF18634"/>
    </source>
</evidence>
<comment type="caution">
    <text evidence="7">The sequence shown here is derived from an EMBL/GenBank/DDBJ whole genome shotgun (WGS) entry which is preliminary data.</text>
</comment>
<evidence type="ECO:0000313" key="7">
    <source>
        <dbReference type="EMBL" id="KAL3663563.1"/>
    </source>
</evidence>
<keyword evidence="8" id="KW-1185">Reference proteome</keyword>
<evidence type="ECO:0000256" key="5">
    <source>
        <dbReference type="RuleBase" id="RU367124"/>
    </source>
</evidence>
<reference evidence="7 8" key="1">
    <citation type="submission" date="2024-09" db="EMBL/GenBank/DDBJ databases">
        <title>Genome sequencing and assembly of Phytophthora oleae, isolate VK10A, causative agent of rot of olive drupes.</title>
        <authorList>
            <person name="Conti Taguali S."/>
            <person name="Riolo M."/>
            <person name="La Spada F."/>
            <person name="Cacciola S.O."/>
            <person name="Dionisio G."/>
        </authorList>
    </citation>
    <scope>NUCLEOTIDE SEQUENCE [LARGE SCALE GENOMIC DNA]</scope>
    <source>
        <strain evidence="7 8">VK10A</strain>
    </source>
</reference>
<organism evidence="7 8">
    <name type="scientific">Phytophthora oleae</name>
    <dbReference type="NCBI Taxonomy" id="2107226"/>
    <lineage>
        <taxon>Eukaryota</taxon>
        <taxon>Sar</taxon>
        <taxon>Stramenopiles</taxon>
        <taxon>Oomycota</taxon>
        <taxon>Peronosporomycetes</taxon>
        <taxon>Peronosporales</taxon>
        <taxon>Peronosporaceae</taxon>
        <taxon>Phytophthora</taxon>
    </lineage>
</organism>
<evidence type="ECO:0000256" key="1">
    <source>
        <dbReference type="ARBA" id="ARBA00004613"/>
    </source>
</evidence>
<dbReference type="Pfam" id="PF16810">
    <property type="entry name" value="RXLR"/>
    <property type="match status" value="1"/>
</dbReference>
<feature type="domain" description="RXLR phytopathogen effector protein WY-domain" evidence="6">
    <location>
        <begin position="118"/>
        <end position="167"/>
    </location>
</feature>
<keyword evidence="4 5" id="KW-0732">Signal</keyword>
<feature type="chain" id="PRO_5044984182" description="RxLR effector protein" evidence="5">
    <location>
        <begin position="23"/>
        <end position="208"/>
    </location>
</feature>
<dbReference type="AlphaFoldDB" id="A0ABD3F9X9"/>
<dbReference type="EMBL" id="JBIMZQ010000027">
    <property type="protein sequence ID" value="KAL3663563.1"/>
    <property type="molecule type" value="Genomic_DNA"/>
</dbReference>
<dbReference type="Pfam" id="PF18634">
    <property type="entry name" value="RXLR_WY"/>
    <property type="match status" value="1"/>
</dbReference>
<evidence type="ECO:0000256" key="3">
    <source>
        <dbReference type="ARBA" id="ARBA00022525"/>
    </source>
</evidence>
<dbReference type="Proteomes" id="UP001632037">
    <property type="component" value="Unassembled WGS sequence"/>
</dbReference>
<gene>
    <name evidence="7" type="ORF">V7S43_011449</name>
</gene>
<comment type="subcellular location">
    <subcellularLocation>
        <location evidence="1 5">Secreted</location>
    </subcellularLocation>
</comment>
<evidence type="ECO:0000256" key="4">
    <source>
        <dbReference type="ARBA" id="ARBA00022729"/>
    </source>
</evidence>
<proteinExistence type="inferred from homology"/>
<evidence type="ECO:0000256" key="2">
    <source>
        <dbReference type="ARBA" id="ARBA00010400"/>
    </source>
</evidence>